<reference evidence="1 2" key="1">
    <citation type="submission" date="2018-08" db="EMBL/GenBank/DDBJ databases">
        <title>Actinomadura spongicola sp. nov., isolated from marine sponge Leucetta chagosensis.</title>
        <authorList>
            <person name="Li L."/>
            <person name="Lin H.W."/>
        </authorList>
    </citation>
    <scope>NUCLEOTIDE SEQUENCE [LARGE SCALE GENOMIC DNA]</scope>
    <source>
        <strain evidence="1 2">LHW52907</strain>
    </source>
</reference>
<name>A0A372GFI2_9ACTN</name>
<dbReference type="OrthoDB" id="3523981at2"/>
<gene>
    <name evidence="1" type="ORF">D0T12_18280</name>
</gene>
<evidence type="ECO:0000313" key="1">
    <source>
        <dbReference type="EMBL" id="RFS84110.1"/>
    </source>
</evidence>
<dbReference type="RefSeq" id="WP_117400797.1">
    <property type="nucleotide sequence ID" value="NZ_QVNQ01000005.1"/>
</dbReference>
<proteinExistence type="predicted"/>
<organism evidence="1 2">
    <name type="scientific">Actinomadura spongiicola</name>
    <dbReference type="NCBI Taxonomy" id="2303421"/>
    <lineage>
        <taxon>Bacteria</taxon>
        <taxon>Bacillati</taxon>
        <taxon>Actinomycetota</taxon>
        <taxon>Actinomycetes</taxon>
        <taxon>Streptosporangiales</taxon>
        <taxon>Thermomonosporaceae</taxon>
        <taxon>Actinomadura</taxon>
    </lineage>
</organism>
<comment type="caution">
    <text evidence="1">The sequence shown here is derived from an EMBL/GenBank/DDBJ whole genome shotgun (WGS) entry which is preliminary data.</text>
</comment>
<dbReference type="Proteomes" id="UP000262882">
    <property type="component" value="Unassembled WGS sequence"/>
</dbReference>
<keyword evidence="2" id="KW-1185">Reference proteome</keyword>
<accession>A0A372GFI2</accession>
<sequence length="167" mass="18858">MAVRFTPGGVLKVVTESGDVAYAVFMRKSSTAFYAEDALAEVRREGRRPRYVFSGPPLFIAWVANAAYAKGRWGRVLGKVHPDDLPDDPVYFRQDSITPEHCWLVDHRTGFDIRPADPHECVGLEPAAAWDDIHVESRITDHYAGRPNDFFEITKVELPGERASEER</sequence>
<dbReference type="EMBL" id="QVNQ01000005">
    <property type="protein sequence ID" value="RFS84110.1"/>
    <property type="molecule type" value="Genomic_DNA"/>
</dbReference>
<dbReference type="AlphaFoldDB" id="A0A372GFI2"/>
<protein>
    <submittedName>
        <fullName evidence="1">Uncharacterized protein</fullName>
    </submittedName>
</protein>
<evidence type="ECO:0000313" key="2">
    <source>
        <dbReference type="Proteomes" id="UP000262882"/>
    </source>
</evidence>